<comment type="caution">
    <text evidence="1">The sequence shown here is derived from an EMBL/GenBank/DDBJ whole genome shotgun (WGS) entry which is preliminary data.</text>
</comment>
<reference evidence="1 2" key="1">
    <citation type="submission" date="2022-06" db="EMBL/GenBank/DDBJ databases">
        <title>Halomicroarcula sp. a new haloarchaeum isolate from saline soil.</title>
        <authorList>
            <person name="Strakova D."/>
            <person name="Galisteo C."/>
            <person name="Sanchez-Porro C."/>
            <person name="Ventosa A."/>
        </authorList>
    </citation>
    <scope>NUCLEOTIDE SEQUENCE [LARGE SCALE GENOMIC DNA]</scope>
    <source>
        <strain evidence="1 2">S3CR25-11</strain>
    </source>
</reference>
<dbReference type="RefSeq" id="WP_310898542.1">
    <property type="nucleotide sequence ID" value="NZ_JAMQOS010000001.1"/>
</dbReference>
<dbReference type="EMBL" id="JAMQOS010000001">
    <property type="protein sequence ID" value="MDS0280696.1"/>
    <property type="molecule type" value="Genomic_DNA"/>
</dbReference>
<gene>
    <name evidence="1" type="ORF">NDI86_01085</name>
</gene>
<keyword evidence="2" id="KW-1185">Reference proteome</keyword>
<protein>
    <recommendedName>
        <fullName evidence="3">Halobacterial output domain-containing protein</fullName>
    </recommendedName>
</protein>
<evidence type="ECO:0000313" key="2">
    <source>
        <dbReference type="Proteomes" id="UP001268864"/>
    </source>
</evidence>
<proteinExistence type="predicted"/>
<evidence type="ECO:0000313" key="1">
    <source>
        <dbReference type="EMBL" id="MDS0280696.1"/>
    </source>
</evidence>
<dbReference type="Proteomes" id="UP001268864">
    <property type="component" value="Unassembled WGS sequence"/>
</dbReference>
<evidence type="ECO:0008006" key="3">
    <source>
        <dbReference type="Google" id="ProtNLM"/>
    </source>
</evidence>
<organism evidence="1 2">
    <name type="scientific">Haloarcula onubensis</name>
    <dbReference type="NCBI Taxonomy" id="2950539"/>
    <lineage>
        <taxon>Archaea</taxon>
        <taxon>Methanobacteriati</taxon>
        <taxon>Methanobacteriota</taxon>
        <taxon>Stenosarchaea group</taxon>
        <taxon>Halobacteria</taxon>
        <taxon>Halobacteriales</taxon>
        <taxon>Haloarculaceae</taxon>
        <taxon>Haloarcula</taxon>
    </lineage>
</organism>
<sequence length="164" mass="17577">MTDNTPTSNQRILLDVIGNIPADWDLDVTYPTLPDVTHRFPSLPELELTTVTGAESHEVAVRAVITENQVFHGYVVTTTYPEPGVLTATCRERRLTSLSHQELRSKGVGVTHHPDVAPGSDTAVSQSLSLSAAASLAGYFVDTLSIEDVPGDEHAPKTVSSADD</sequence>
<accession>A0ABU2FIW0</accession>
<name>A0ABU2FIW0_9EURY</name>